<organism evidence="11 12">
    <name type="scientific">Solanum tuberosum</name>
    <name type="common">Potato</name>
    <dbReference type="NCBI Taxonomy" id="4113"/>
    <lineage>
        <taxon>Eukaryota</taxon>
        <taxon>Viridiplantae</taxon>
        <taxon>Streptophyta</taxon>
        <taxon>Embryophyta</taxon>
        <taxon>Tracheophyta</taxon>
        <taxon>Spermatophyta</taxon>
        <taxon>Magnoliopsida</taxon>
        <taxon>eudicotyledons</taxon>
        <taxon>Gunneridae</taxon>
        <taxon>Pentapetalae</taxon>
        <taxon>asterids</taxon>
        <taxon>lamiids</taxon>
        <taxon>Solanales</taxon>
        <taxon>Solanaceae</taxon>
        <taxon>Solanoideae</taxon>
        <taxon>Solaneae</taxon>
        <taxon>Solanum</taxon>
    </lineage>
</organism>
<reference evidence="11 12" key="1">
    <citation type="journal article" date="2021" name="bioRxiv">
        <title>Chromosome-scale and haplotype-resolved genome assembly of a tetraploid potato cultivar.</title>
        <authorList>
            <person name="Sun H."/>
            <person name="Jiao W.-B."/>
            <person name="Krause K."/>
            <person name="Campoy J.A."/>
            <person name="Goel M."/>
            <person name="Folz-Donahue K."/>
            <person name="Kukat C."/>
            <person name="Huettel B."/>
            <person name="Schneeberger K."/>
        </authorList>
    </citation>
    <scope>NUCLEOTIDE SEQUENCE [LARGE SCALE GENOMIC DNA]</scope>
    <source>
        <strain evidence="11">SolTubOtavaFocal</strain>
        <tissue evidence="11">Leaves</tissue>
    </source>
</reference>
<protein>
    <recommendedName>
        <fullName evidence="1">RNA-directed DNA polymerase</fullName>
        <ecNumber evidence="1">2.7.7.49</ecNumber>
    </recommendedName>
</protein>
<dbReference type="InterPro" id="IPR005162">
    <property type="entry name" value="Retrotrans_gag_dom"/>
</dbReference>
<dbReference type="InterPro" id="IPR043128">
    <property type="entry name" value="Rev_trsase/Diguanyl_cyclase"/>
</dbReference>
<evidence type="ECO:0000256" key="3">
    <source>
        <dbReference type="ARBA" id="ARBA00022695"/>
    </source>
</evidence>
<feature type="compositionally biased region" description="Polar residues" evidence="8">
    <location>
        <begin position="262"/>
        <end position="274"/>
    </location>
</feature>
<name>A0ABQ7VYJ2_SOLTU</name>
<evidence type="ECO:0000313" key="11">
    <source>
        <dbReference type="EMBL" id="KAH0773568.1"/>
    </source>
</evidence>
<feature type="domain" description="Reverse transcriptase RNase H-like" evidence="10">
    <location>
        <begin position="673"/>
        <end position="723"/>
    </location>
</feature>
<dbReference type="PANTHER" id="PTHR15503:SF45">
    <property type="entry name" value="RNA-DIRECTED DNA POLYMERASE HOMOLOG"/>
    <property type="match status" value="1"/>
</dbReference>
<dbReference type="InterPro" id="IPR043502">
    <property type="entry name" value="DNA/RNA_pol_sf"/>
</dbReference>
<dbReference type="Gene3D" id="3.30.70.270">
    <property type="match status" value="2"/>
</dbReference>
<dbReference type="Pfam" id="PF03732">
    <property type="entry name" value="Retrotrans_gag"/>
    <property type="match status" value="1"/>
</dbReference>
<keyword evidence="6" id="KW-0378">Hydrolase</keyword>
<dbReference type="Gene3D" id="2.40.70.10">
    <property type="entry name" value="Acid Proteases"/>
    <property type="match status" value="1"/>
</dbReference>
<keyword evidence="2" id="KW-0808">Transferase</keyword>
<dbReference type="Proteomes" id="UP000826656">
    <property type="component" value="Unassembled WGS sequence"/>
</dbReference>
<evidence type="ECO:0000259" key="10">
    <source>
        <dbReference type="Pfam" id="PF17917"/>
    </source>
</evidence>
<evidence type="ECO:0000256" key="7">
    <source>
        <dbReference type="ARBA" id="ARBA00022918"/>
    </source>
</evidence>
<evidence type="ECO:0000256" key="1">
    <source>
        <dbReference type="ARBA" id="ARBA00012493"/>
    </source>
</evidence>
<evidence type="ECO:0000256" key="2">
    <source>
        <dbReference type="ARBA" id="ARBA00022679"/>
    </source>
</evidence>
<dbReference type="InterPro" id="IPR041373">
    <property type="entry name" value="RT_RNaseH"/>
</dbReference>
<evidence type="ECO:0000313" key="12">
    <source>
        <dbReference type="Proteomes" id="UP000826656"/>
    </source>
</evidence>
<dbReference type="InterPro" id="IPR021109">
    <property type="entry name" value="Peptidase_aspartic_dom_sf"/>
</dbReference>
<keyword evidence="3" id="KW-0548">Nucleotidyltransferase</keyword>
<sequence>MPPRRAYASNANAAPPVSNKEMLAQSIANQNNQRVHAPVNANGGSSAARVSDFVRMYPPEFLGLPTGEDPQNFLDEIKKIFEWKENRGIDAAPITWDCFSETFLDRFFPIEFREARAQEFMILRQGNMTVQEYGLKFNQLSRYAPHMVADSRAQMNKFLYGVSDLVRTECRNAMLLGDMNISRLMTHAHQVEGDKLREQAKETKKARTGSVMIRKVGRQALSLNVVFQAQKLSQLARNVVRTIQASALPVRKDVLGVSITSATPTGRLTPQGNSSGTGGGQRQNRLYSLQARQDQEDSPDVIIGKLRVFDLVVYALLDLGATFSLVIPYIAVQFNISPEILSEPFSVSTPVGDPVIARWVYKNCTVTVSQKVTSANLVELEMVDFDVILGMDWLHSYYASVNCRSRIVRFQFPDEPILEWKGSSLAPMGRFISYLKARKMISKGYLYHLVLVKDYSSESPTVESVTVVSEYPEVFPDDLPGVPSAMEINFGIDLLLDTQLISIPPYRMAPAELKELKEQLKDLLDKGFIRPSISPWGAPVLFGASHFSKIDLRSGYHHLRVRDSDILKTAFRTRVFKQYLDLFVIVFIDDILIYSKNNEEHASQIAIAFLGHIVSSEGIRLDSQKIEAVKQWPRPTSARDIRSFLGLAGYYRQFMEGFSSIASPLTRLTQKKVHEKNYPTHDLELAAVVFALKIWRHYLYGVHVDVFTDHKSFQYVFTQKELNLCQRR</sequence>
<dbReference type="Gene3D" id="3.10.10.10">
    <property type="entry name" value="HIV Type 1 Reverse Transcriptase, subunit A, domain 1"/>
    <property type="match status" value="1"/>
</dbReference>
<accession>A0ABQ7VYJ2</accession>
<dbReference type="Pfam" id="PF08284">
    <property type="entry name" value="RVP_2"/>
    <property type="match status" value="1"/>
</dbReference>
<gene>
    <name evidence="11" type="ORF">KY290_010705</name>
</gene>
<dbReference type="CDD" id="cd00303">
    <property type="entry name" value="retropepsin_like"/>
    <property type="match status" value="1"/>
</dbReference>
<evidence type="ECO:0000256" key="6">
    <source>
        <dbReference type="ARBA" id="ARBA00022801"/>
    </source>
</evidence>
<evidence type="ECO:0000256" key="5">
    <source>
        <dbReference type="ARBA" id="ARBA00022759"/>
    </source>
</evidence>
<dbReference type="EMBL" id="JAIVGD010000005">
    <property type="protein sequence ID" value="KAH0773568.1"/>
    <property type="molecule type" value="Genomic_DNA"/>
</dbReference>
<keyword evidence="12" id="KW-1185">Reference proteome</keyword>
<dbReference type="PANTHER" id="PTHR15503">
    <property type="entry name" value="LDOC1 RELATED"/>
    <property type="match status" value="1"/>
</dbReference>
<dbReference type="InterPro" id="IPR032567">
    <property type="entry name" value="RTL1-rel"/>
</dbReference>
<keyword evidence="5" id="KW-0255">Endonuclease</keyword>
<dbReference type="SUPFAM" id="SSF50630">
    <property type="entry name" value="Acid proteases"/>
    <property type="match status" value="1"/>
</dbReference>
<feature type="domain" description="Retrotransposon gag" evidence="9">
    <location>
        <begin position="74"/>
        <end position="163"/>
    </location>
</feature>
<proteinExistence type="predicted"/>
<evidence type="ECO:0000259" key="9">
    <source>
        <dbReference type="Pfam" id="PF03732"/>
    </source>
</evidence>
<evidence type="ECO:0000256" key="4">
    <source>
        <dbReference type="ARBA" id="ARBA00022722"/>
    </source>
</evidence>
<keyword evidence="7" id="KW-0695">RNA-directed DNA polymerase</keyword>
<feature type="region of interest" description="Disordered" evidence="8">
    <location>
        <begin position="262"/>
        <end position="282"/>
    </location>
</feature>
<dbReference type="EC" id="2.7.7.49" evidence="1"/>
<keyword evidence="4" id="KW-0540">Nuclease</keyword>
<dbReference type="Pfam" id="PF17917">
    <property type="entry name" value="RT_RNaseH"/>
    <property type="match status" value="1"/>
</dbReference>
<dbReference type="SUPFAM" id="SSF56672">
    <property type="entry name" value="DNA/RNA polymerases"/>
    <property type="match status" value="1"/>
</dbReference>
<comment type="caution">
    <text evidence="11">The sequence shown here is derived from an EMBL/GenBank/DDBJ whole genome shotgun (WGS) entry which is preliminary data.</text>
</comment>
<evidence type="ECO:0000256" key="8">
    <source>
        <dbReference type="SAM" id="MobiDB-lite"/>
    </source>
</evidence>